<feature type="signal peptide" evidence="2">
    <location>
        <begin position="1"/>
        <end position="16"/>
    </location>
</feature>
<evidence type="ECO:0000256" key="1">
    <source>
        <dbReference type="ARBA" id="ARBA00022801"/>
    </source>
</evidence>
<dbReference type="GO" id="GO:0016020">
    <property type="term" value="C:membrane"/>
    <property type="evidence" value="ECO:0007669"/>
    <property type="project" value="TreeGrafter"/>
</dbReference>
<evidence type="ECO:0000256" key="2">
    <source>
        <dbReference type="SAM" id="SignalP"/>
    </source>
</evidence>
<dbReference type="OrthoDB" id="5422338at2"/>
<accession>A0A3L8PMC7</accession>
<name>A0A3L8PMC7_9ACTN</name>
<keyword evidence="1 4" id="KW-0378">Hydrolase</keyword>
<dbReference type="RefSeq" id="WP_121793542.1">
    <property type="nucleotide sequence ID" value="NZ_RDBF01000003.1"/>
</dbReference>
<organism evidence="4 5">
    <name type="scientific">Aeromicrobium phragmitis</name>
    <dbReference type="NCBI Taxonomy" id="2478914"/>
    <lineage>
        <taxon>Bacteria</taxon>
        <taxon>Bacillati</taxon>
        <taxon>Actinomycetota</taxon>
        <taxon>Actinomycetes</taxon>
        <taxon>Propionibacteriales</taxon>
        <taxon>Nocardioidaceae</taxon>
        <taxon>Aeromicrobium</taxon>
    </lineage>
</organism>
<dbReference type="AlphaFoldDB" id="A0A3L8PMC7"/>
<dbReference type="InterPro" id="IPR000073">
    <property type="entry name" value="AB_hydrolase_1"/>
</dbReference>
<dbReference type="PANTHER" id="PTHR43798:SF31">
    <property type="entry name" value="AB HYDROLASE SUPERFAMILY PROTEIN YCLE"/>
    <property type="match status" value="1"/>
</dbReference>
<dbReference type="GO" id="GO:0016787">
    <property type="term" value="F:hydrolase activity"/>
    <property type="evidence" value="ECO:0007669"/>
    <property type="project" value="UniProtKB-KW"/>
</dbReference>
<evidence type="ECO:0000313" key="4">
    <source>
        <dbReference type="EMBL" id="RLV56537.1"/>
    </source>
</evidence>
<dbReference type="Pfam" id="PF12697">
    <property type="entry name" value="Abhydrolase_6"/>
    <property type="match status" value="1"/>
</dbReference>
<keyword evidence="2" id="KW-0732">Signal</keyword>
<dbReference type="InterPro" id="IPR050266">
    <property type="entry name" value="AB_hydrolase_sf"/>
</dbReference>
<sequence>MSKYVTRAAATAGAFAAAGVAATVFKNRSMQQRRLRRAEEIPFGSVHGDSHFLAAHDDVPLHVEVDDGPAPTIVFLHGWLCDLDTWHYQRVALRGEARLVFCDLRSHGRSGRTGPANSRLDDLADDLLTVVESLVPDGPIVLVGHSMGGMAIMRFAARHRPVFEERVTGVVLLGTSAGKLMRKSPALRYIARLMRVTTPLLDWGRQFNSYSIIKRWALGPHATETAADLSNEMILRAPSHVIADFYPNFLDLDLGEGLGSISKVPTVVVGGTRDVLTPFSHSRWLADHIEGAELVIVNDVGHMMMFEEPEQVTEAIERVLKEAV</sequence>
<evidence type="ECO:0000313" key="5">
    <source>
        <dbReference type="Proteomes" id="UP000282515"/>
    </source>
</evidence>
<dbReference type="Gene3D" id="3.40.50.1820">
    <property type="entry name" value="alpha/beta hydrolase"/>
    <property type="match status" value="1"/>
</dbReference>
<dbReference type="InterPro" id="IPR029058">
    <property type="entry name" value="AB_hydrolase_fold"/>
</dbReference>
<feature type="domain" description="AB hydrolase-1" evidence="3">
    <location>
        <begin position="73"/>
        <end position="314"/>
    </location>
</feature>
<keyword evidence="5" id="KW-1185">Reference proteome</keyword>
<dbReference type="PANTHER" id="PTHR43798">
    <property type="entry name" value="MONOACYLGLYCEROL LIPASE"/>
    <property type="match status" value="1"/>
</dbReference>
<reference evidence="4 5" key="1">
    <citation type="submission" date="2018-10" db="EMBL/GenBank/DDBJ databases">
        <title>Aeromicrobium sp. 9W16Y-2 whole genome shotgun sequence.</title>
        <authorList>
            <person name="Li F."/>
        </authorList>
    </citation>
    <scope>NUCLEOTIDE SEQUENCE [LARGE SCALE GENOMIC DNA]</scope>
    <source>
        <strain evidence="4 5">9W16Y-2</strain>
    </source>
</reference>
<proteinExistence type="predicted"/>
<protein>
    <submittedName>
        <fullName evidence="4">Alpha/beta hydrolase</fullName>
    </submittedName>
</protein>
<dbReference type="PRINTS" id="PR00111">
    <property type="entry name" value="ABHYDROLASE"/>
</dbReference>
<gene>
    <name evidence="4" type="ORF">D9V41_05535</name>
</gene>
<evidence type="ECO:0000259" key="3">
    <source>
        <dbReference type="Pfam" id="PF12697"/>
    </source>
</evidence>
<feature type="chain" id="PRO_5039464702" evidence="2">
    <location>
        <begin position="17"/>
        <end position="324"/>
    </location>
</feature>
<dbReference type="Proteomes" id="UP000282515">
    <property type="component" value="Unassembled WGS sequence"/>
</dbReference>
<dbReference type="SUPFAM" id="SSF53474">
    <property type="entry name" value="alpha/beta-Hydrolases"/>
    <property type="match status" value="1"/>
</dbReference>
<dbReference type="EMBL" id="RDBF01000003">
    <property type="protein sequence ID" value="RLV56537.1"/>
    <property type="molecule type" value="Genomic_DNA"/>
</dbReference>
<comment type="caution">
    <text evidence="4">The sequence shown here is derived from an EMBL/GenBank/DDBJ whole genome shotgun (WGS) entry which is preliminary data.</text>
</comment>